<reference evidence="3" key="1">
    <citation type="journal article" date="2015" name="Nature">
        <title>Complex archaea that bridge the gap between prokaryotes and eukaryotes.</title>
        <authorList>
            <person name="Spang A."/>
            <person name="Saw J.H."/>
            <person name="Jorgensen S.L."/>
            <person name="Zaremba-Niedzwiedzka K."/>
            <person name="Martijn J."/>
            <person name="Lind A.E."/>
            <person name="van Eijk R."/>
            <person name="Schleper C."/>
            <person name="Guy L."/>
            <person name="Ettema T.J."/>
        </authorList>
    </citation>
    <scope>NUCLEOTIDE SEQUENCE</scope>
</reference>
<evidence type="ECO:0000259" key="2">
    <source>
        <dbReference type="Pfam" id="PF25275"/>
    </source>
</evidence>
<dbReference type="AlphaFoldDB" id="A0A0F9W208"/>
<gene>
    <name evidence="3" type="ORF">LCGC14_0017860</name>
</gene>
<dbReference type="Pfam" id="PF25275">
    <property type="entry name" value="Golvesin_C"/>
    <property type="match status" value="1"/>
</dbReference>
<dbReference type="EMBL" id="LAZR01000003">
    <property type="protein sequence ID" value="KKO11306.1"/>
    <property type="molecule type" value="Genomic_DNA"/>
</dbReference>
<accession>A0A0F9W208</accession>
<sequence length="494" mass="53845">MTRTRLVGIALLGIIAVLPHSVADDDEPGPNDIIVDNADKRAKLTGAWRIKAARAAHRYGADFAFIAGGSKATAKFRPAIPATDQYHVYIRYVTLPASSRSVSVDIHHADGTVTRTINQKMSSGKWVPLGRYRFRYGRDGYVTIKAADARGLVVADAVRFVPLLVLVENRGTRPVETPAPAKAPETADEPGDTPGATSSPARTPVQFSESEIVAAARSTGDKWAAKVRGDISGSLRLIETDHFLIYTALDTTDDGLLRSECERFHDRLAETFSIPQGRKLWQGKLIVFAFRRGDAFVEFAKTIHGAYSAETDMDEMTSYIMPLNFGGGGGTITTYCITLTYQIAKSSAAIPTHESFLANLASDLVQVVQLSDPTGGAPPSWMHEGLSDYLASTFVSGCPQAQRRARAAAAAIRQGHNVMAVFQRTGPLQVVRRGIDERGVAQSLVRFLYLRDKDAFFRYYGLLKEGKADADALQETFELTHKGLVKLWRAEPAG</sequence>
<organism evidence="3">
    <name type="scientific">marine sediment metagenome</name>
    <dbReference type="NCBI Taxonomy" id="412755"/>
    <lineage>
        <taxon>unclassified sequences</taxon>
        <taxon>metagenomes</taxon>
        <taxon>ecological metagenomes</taxon>
    </lineage>
</organism>
<evidence type="ECO:0000313" key="3">
    <source>
        <dbReference type="EMBL" id="KKO11306.1"/>
    </source>
</evidence>
<feature type="compositionally biased region" description="Polar residues" evidence="1">
    <location>
        <begin position="195"/>
        <end position="205"/>
    </location>
</feature>
<feature type="domain" description="Golvesin/Xly CBD-like" evidence="2">
    <location>
        <begin position="33"/>
        <end position="161"/>
    </location>
</feature>
<protein>
    <recommendedName>
        <fullName evidence="2">Golvesin/Xly CBD-like domain-containing protein</fullName>
    </recommendedName>
</protein>
<evidence type="ECO:0000256" key="1">
    <source>
        <dbReference type="SAM" id="MobiDB-lite"/>
    </source>
</evidence>
<comment type="caution">
    <text evidence="3">The sequence shown here is derived from an EMBL/GenBank/DDBJ whole genome shotgun (WGS) entry which is preliminary data.</text>
</comment>
<proteinExistence type="predicted"/>
<dbReference type="InterPro" id="IPR033803">
    <property type="entry name" value="CBD-like_Golvesin-Xly"/>
</dbReference>
<feature type="region of interest" description="Disordered" evidence="1">
    <location>
        <begin position="174"/>
        <end position="205"/>
    </location>
</feature>
<name>A0A0F9W208_9ZZZZ</name>